<evidence type="ECO:0000256" key="3">
    <source>
        <dbReference type="ARBA" id="ARBA00022475"/>
    </source>
</evidence>
<evidence type="ECO:0000256" key="2">
    <source>
        <dbReference type="ARBA" id="ARBA00007362"/>
    </source>
</evidence>
<dbReference type="Proteomes" id="UP000886749">
    <property type="component" value="Unassembled WGS sequence"/>
</dbReference>
<dbReference type="GO" id="GO:0005886">
    <property type="term" value="C:plasma membrane"/>
    <property type="evidence" value="ECO:0007669"/>
    <property type="project" value="UniProtKB-SubCell"/>
</dbReference>
<proteinExistence type="inferred from homology"/>
<dbReference type="Pfam" id="PF00892">
    <property type="entry name" value="EamA"/>
    <property type="match status" value="2"/>
</dbReference>
<organism evidence="9 10">
    <name type="scientific">Candidatus Egerieicola pullicola</name>
    <dbReference type="NCBI Taxonomy" id="2840775"/>
    <lineage>
        <taxon>Bacteria</taxon>
        <taxon>Bacillati</taxon>
        <taxon>Bacillota</taxon>
        <taxon>Clostridia</taxon>
        <taxon>Eubacteriales</taxon>
        <taxon>Oscillospiraceae</taxon>
        <taxon>Oscillospiraceae incertae sedis</taxon>
        <taxon>Candidatus Egerieicola</taxon>
    </lineage>
</organism>
<dbReference type="EMBL" id="DVGY01000123">
    <property type="protein sequence ID" value="HIR41272.1"/>
    <property type="molecule type" value="Genomic_DNA"/>
</dbReference>
<dbReference type="PANTHER" id="PTHR32322:SF18">
    <property type="entry name" value="S-ADENOSYLMETHIONINE_S-ADENOSYLHOMOCYSTEINE TRANSPORTER"/>
    <property type="match status" value="1"/>
</dbReference>
<keyword evidence="4 7" id="KW-0812">Transmembrane</keyword>
<dbReference type="PANTHER" id="PTHR32322">
    <property type="entry name" value="INNER MEMBRANE TRANSPORTER"/>
    <property type="match status" value="1"/>
</dbReference>
<feature type="transmembrane region" description="Helical" evidence="7">
    <location>
        <begin position="44"/>
        <end position="64"/>
    </location>
</feature>
<comment type="subcellular location">
    <subcellularLocation>
        <location evidence="1">Cell membrane</location>
        <topology evidence="1">Multi-pass membrane protein</topology>
    </subcellularLocation>
</comment>
<dbReference type="InterPro" id="IPR037185">
    <property type="entry name" value="EmrE-like"/>
</dbReference>
<gene>
    <name evidence="9" type="ORF">IAB36_05550</name>
</gene>
<keyword evidence="6 7" id="KW-0472">Membrane</keyword>
<feature type="transmembrane region" description="Helical" evidence="7">
    <location>
        <begin position="161"/>
        <end position="183"/>
    </location>
</feature>
<keyword evidence="5 7" id="KW-1133">Transmembrane helix</keyword>
<feature type="transmembrane region" description="Helical" evidence="7">
    <location>
        <begin position="195"/>
        <end position="215"/>
    </location>
</feature>
<keyword evidence="3" id="KW-1003">Cell membrane</keyword>
<evidence type="ECO:0000259" key="8">
    <source>
        <dbReference type="Pfam" id="PF00892"/>
    </source>
</evidence>
<feature type="transmembrane region" description="Helical" evidence="7">
    <location>
        <begin position="76"/>
        <end position="98"/>
    </location>
</feature>
<evidence type="ECO:0000256" key="4">
    <source>
        <dbReference type="ARBA" id="ARBA00022692"/>
    </source>
</evidence>
<sequence length="307" mass="32298">MFRRTGVVVAAAIVCTLLWGSAFPGVKAGYTLFAIGEGDIPSKLVFAGVRFFAAGLLVLAFGWISQRRFPRPKGKAAWGWTGLLGLVQTALQYLFFYIGLANTTGVKSSILNATGSFFGVILAHFFCKGDRLTKQKVLGCLLGFSGCVLVSLSSGEGLAGFSFLGEGFIICAALSFGVGFVISKRATAQSDAATVTGWQLSIGGAVLLIAGWIFGGSFTVTGWQAILLLAYLAALSAVAFALWSQLLKCNPVSRISVYNFLVPVFGTALSILCLGEGIPDWRTPAALALVCLGIWVVNRKSAANQPS</sequence>
<accession>A0A9D1AJ13</accession>
<evidence type="ECO:0000313" key="9">
    <source>
        <dbReference type="EMBL" id="HIR41272.1"/>
    </source>
</evidence>
<evidence type="ECO:0000256" key="7">
    <source>
        <dbReference type="SAM" id="Phobius"/>
    </source>
</evidence>
<name>A0A9D1AJ13_9FIRM</name>
<feature type="transmembrane region" description="Helical" evidence="7">
    <location>
        <begin position="110"/>
        <end position="126"/>
    </location>
</feature>
<evidence type="ECO:0000256" key="6">
    <source>
        <dbReference type="ARBA" id="ARBA00023136"/>
    </source>
</evidence>
<dbReference type="SUPFAM" id="SSF103481">
    <property type="entry name" value="Multidrug resistance efflux transporter EmrE"/>
    <property type="match status" value="2"/>
</dbReference>
<feature type="transmembrane region" description="Helical" evidence="7">
    <location>
        <begin position="221"/>
        <end position="243"/>
    </location>
</feature>
<evidence type="ECO:0000256" key="5">
    <source>
        <dbReference type="ARBA" id="ARBA00022989"/>
    </source>
</evidence>
<dbReference type="InterPro" id="IPR050638">
    <property type="entry name" value="AA-Vitamin_Transporters"/>
</dbReference>
<reference evidence="9" key="1">
    <citation type="submission" date="2020-10" db="EMBL/GenBank/DDBJ databases">
        <authorList>
            <person name="Gilroy R."/>
        </authorList>
    </citation>
    <scope>NUCLEOTIDE SEQUENCE</scope>
    <source>
        <strain evidence="9">CHK184-25365</strain>
    </source>
</reference>
<evidence type="ECO:0000256" key="1">
    <source>
        <dbReference type="ARBA" id="ARBA00004651"/>
    </source>
</evidence>
<protein>
    <submittedName>
        <fullName evidence="9">DMT family transporter</fullName>
    </submittedName>
</protein>
<comment type="caution">
    <text evidence="9">The sequence shown here is derived from an EMBL/GenBank/DDBJ whole genome shotgun (WGS) entry which is preliminary data.</text>
</comment>
<feature type="transmembrane region" description="Helical" evidence="7">
    <location>
        <begin position="255"/>
        <end position="275"/>
    </location>
</feature>
<feature type="transmembrane region" description="Helical" evidence="7">
    <location>
        <begin position="138"/>
        <end position="155"/>
    </location>
</feature>
<feature type="domain" description="EamA" evidence="8">
    <location>
        <begin position="10"/>
        <end position="151"/>
    </location>
</feature>
<comment type="similarity">
    <text evidence="2">Belongs to the EamA transporter family.</text>
</comment>
<dbReference type="InterPro" id="IPR000620">
    <property type="entry name" value="EamA_dom"/>
</dbReference>
<dbReference type="AlphaFoldDB" id="A0A9D1AJ13"/>
<feature type="domain" description="EamA" evidence="8">
    <location>
        <begin position="165"/>
        <end position="298"/>
    </location>
</feature>
<reference evidence="9" key="2">
    <citation type="journal article" date="2021" name="PeerJ">
        <title>Extensive microbial diversity within the chicken gut microbiome revealed by metagenomics and culture.</title>
        <authorList>
            <person name="Gilroy R."/>
            <person name="Ravi A."/>
            <person name="Getino M."/>
            <person name="Pursley I."/>
            <person name="Horton D.L."/>
            <person name="Alikhan N.F."/>
            <person name="Baker D."/>
            <person name="Gharbi K."/>
            <person name="Hall N."/>
            <person name="Watson M."/>
            <person name="Adriaenssens E.M."/>
            <person name="Foster-Nyarko E."/>
            <person name="Jarju S."/>
            <person name="Secka A."/>
            <person name="Antonio M."/>
            <person name="Oren A."/>
            <person name="Chaudhuri R.R."/>
            <person name="La Ragione R."/>
            <person name="Hildebrand F."/>
            <person name="Pallen M.J."/>
        </authorList>
    </citation>
    <scope>NUCLEOTIDE SEQUENCE</scope>
    <source>
        <strain evidence="9">CHK184-25365</strain>
    </source>
</reference>
<evidence type="ECO:0000313" key="10">
    <source>
        <dbReference type="Proteomes" id="UP000886749"/>
    </source>
</evidence>